<sequence>MTPTLTLRNPADLAAAVPYLLGFHPADSLVVVGLRDATVAVVQRWDLDADALGLAAAITEVLGRAPVEAVLLAAYGELAAVGPVLERVRDRLPVPLLAAVRVTGDRCFCASCEQCTPPDGFPFDAAASPVPAEATVAGLTALPDRDSLRAQVAPVTGPAARTMSRAVDRAGRRLTRLIQRAWDNGVRDGVPAIRAAGFLAVDAALAAGRRGVRLTDEQIAWLTLLLQSLPVRDRAWESTDHEAWQLSLWTDVTRRADPELAAPPATLLAFAAWRDGNGPLAGVALDRALAADEDYSLAALIRDAMLRGLPGSTLGRWPNQRDLSQRDLSIRRGRFPEPDAGA</sequence>
<comment type="caution">
    <text evidence="1">The sequence shown here is derived from an EMBL/GenBank/DDBJ whole genome shotgun (WGS) entry which is preliminary data.</text>
</comment>
<protein>
    <submittedName>
        <fullName evidence="1">DUF4192 domain-containing protein</fullName>
    </submittedName>
</protein>
<organism evidence="1 2">
    <name type="scientific">Hamadaea flava</name>
    <dbReference type="NCBI Taxonomy" id="1742688"/>
    <lineage>
        <taxon>Bacteria</taxon>
        <taxon>Bacillati</taxon>
        <taxon>Actinomycetota</taxon>
        <taxon>Actinomycetes</taxon>
        <taxon>Micromonosporales</taxon>
        <taxon>Micromonosporaceae</taxon>
        <taxon>Hamadaea</taxon>
    </lineage>
</organism>
<gene>
    <name evidence="1" type="ORF">ACFOZ4_01425</name>
</gene>
<proteinExistence type="predicted"/>
<name>A0ABV8LEE9_9ACTN</name>
<dbReference type="Pfam" id="PF13830">
    <property type="entry name" value="DUF4192"/>
    <property type="match status" value="1"/>
</dbReference>
<reference evidence="2" key="1">
    <citation type="journal article" date="2019" name="Int. J. Syst. Evol. Microbiol.">
        <title>The Global Catalogue of Microorganisms (GCM) 10K type strain sequencing project: providing services to taxonomists for standard genome sequencing and annotation.</title>
        <authorList>
            <consortium name="The Broad Institute Genomics Platform"/>
            <consortium name="The Broad Institute Genome Sequencing Center for Infectious Disease"/>
            <person name="Wu L."/>
            <person name="Ma J."/>
        </authorList>
    </citation>
    <scope>NUCLEOTIDE SEQUENCE [LARGE SCALE GENOMIC DNA]</scope>
    <source>
        <strain evidence="2">CGMCC 4.7289</strain>
    </source>
</reference>
<keyword evidence="2" id="KW-1185">Reference proteome</keyword>
<evidence type="ECO:0000313" key="2">
    <source>
        <dbReference type="Proteomes" id="UP001595816"/>
    </source>
</evidence>
<dbReference type="InterPro" id="IPR025447">
    <property type="entry name" value="DUF4192"/>
</dbReference>
<dbReference type="EMBL" id="JBHSAY010000003">
    <property type="protein sequence ID" value="MFC4129270.1"/>
    <property type="molecule type" value="Genomic_DNA"/>
</dbReference>
<accession>A0ABV8LEE9</accession>
<dbReference type="Proteomes" id="UP001595816">
    <property type="component" value="Unassembled WGS sequence"/>
</dbReference>
<evidence type="ECO:0000313" key="1">
    <source>
        <dbReference type="EMBL" id="MFC4129270.1"/>
    </source>
</evidence>
<dbReference type="RefSeq" id="WP_253759070.1">
    <property type="nucleotide sequence ID" value="NZ_JAMZDZ010000001.1"/>
</dbReference>